<feature type="transmembrane region" description="Helical" evidence="1">
    <location>
        <begin position="904"/>
        <end position="925"/>
    </location>
</feature>
<feature type="transmembrane region" description="Helical" evidence="1">
    <location>
        <begin position="878"/>
        <end position="898"/>
    </location>
</feature>
<feature type="transmembrane region" description="Helical" evidence="1">
    <location>
        <begin position="386"/>
        <end position="411"/>
    </location>
</feature>
<keyword evidence="1" id="KW-0472">Membrane</keyword>
<name>A0ABU2WJL7_9GAMM</name>
<dbReference type="Gene3D" id="3.30.70.1440">
    <property type="entry name" value="Multidrug efflux transporter AcrB pore domain"/>
    <property type="match status" value="1"/>
</dbReference>
<feature type="transmembrane region" description="Helical" evidence="1">
    <location>
        <begin position="12"/>
        <end position="30"/>
    </location>
</feature>
<dbReference type="Gene3D" id="3.30.70.1320">
    <property type="entry name" value="Multidrug efflux transporter AcrB pore domain like"/>
    <property type="match status" value="1"/>
</dbReference>
<dbReference type="SUPFAM" id="SSF82866">
    <property type="entry name" value="Multidrug efflux transporter AcrB transmembrane domain"/>
    <property type="match status" value="2"/>
</dbReference>
<protein>
    <submittedName>
        <fullName evidence="2">Efflux RND transporter permease subunit</fullName>
    </submittedName>
</protein>
<dbReference type="Proteomes" id="UP001254608">
    <property type="component" value="Unassembled WGS sequence"/>
</dbReference>
<evidence type="ECO:0000313" key="3">
    <source>
        <dbReference type="Proteomes" id="UP001254608"/>
    </source>
</evidence>
<feature type="transmembrane region" description="Helical" evidence="1">
    <location>
        <begin position="855"/>
        <end position="871"/>
    </location>
</feature>
<accession>A0ABU2WJL7</accession>
<dbReference type="Gene3D" id="3.30.70.1430">
    <property type="entry name" value="Multidrug efflux transporter AcrB pore domain"/>
    <property type="match status" value="2"/>
</dbReference>
<feature type="transmembrane region" description="Helical" evidence="1">
    <location>
        <begin position="462"/>
        <end position="489"/>
    </location>
</feature>
<keyword evidence="1" id="KW-1133">Transmembrane helix</keyword>
<feature type="transmembrane region" description="Helical" evidence="1">
    <location>
        <begin position="953"/>
        <end position="972"/>
    </location>
</feature>
<dbReference type="PANTHER" id="PTHR32063">
    <property type="match status" value="1"/>
</dbReference>
<dbReference type="SUPFAM" id="SSF82714">
    <property type="entry name" value="Multidrug efflux transporter AcrB TolC docking domain, DN and DC subdomains"/>
    <property type="match status" value="2"/>
</dbReference>
<feature type="transmembrane region" description="Helical" evidence="1">
    <location>
        <begin position="330"/>
        <end position="351"/>
    </location>
</feature>
<organism evidence="2 3">
    <name type="scientific">Banduia mediterranea</name>
    <dbReference type="NCBI Taxonomy" id="3075609"/>
    <lineage>
        <taxon>Bacteria</taxon>
        <taxon>Pseudomonadati</taxon>
        <taxon>Pseudomonadota</taxon>
        <taxon>Gammaproteobacteria</taxon>
        <taxon>Nevskiales</taxon>
        <taxon>Algiphilaceae</taxon>
        <taxon>Banduia</taxon>
    </lineage>
</organism>
<sequence>MNLARRLIEQPLYGWLLVLLCGIGGAMAYFEIGRLEDPSFTIKVAIVTTVYPGASALEVEREVTEKVESAIQRMEQIDHLESRSLPGYSEVHVEILSSVDGSELPAVWTELRDKLKPAEDALPPNAGPIRVNDDFGDVYGLYWAVTGQGYTPAELYDYLKDLRRDVLAVSGVANVEIQGNQQEEVVVVIDQAVLVANNLRASEIYDALSVHNAVQPAGAERSQDLRIRVTADKGYSSVEAVAAVPIGRGDSPLTLGDIATVRRGYAEQPSKLIRYNGEPALSFGVAGLSSENIVEIGERVEQRLRQLEPERPRGIELHPLYQQHHIVDEAVSGFVVNVVSSIAIVLVVLCLSLGWRTGAVLGIVLALTVSGTVALMWMFGLTLQRISLGALIIVMGMLADNAIVIGEGMQLRVEQGMTPTRAAGQILDQTKWALLGATVVGILAFSGIGLSPDSVGEFCFSLFAVAAISLLLSWLLAVALTPLFGSYLFKRYEENDRDPYGKRLYQRYRKGLDLALRHRPLGVVIMVGLTVACAVGFRYVSQSFFPPSSTPLFYLDLHFPQGTDIHATSEHAAEAERWLLDQDYVSEVATYVGGGASRFMLVYDPQQPDPAYVQFIIRVKDIEQIDPQRPRLEAAMVERFPQADVQVIRPNFGPGGGSDIEYRISGRDPGTLRSLSQQVRELYSSNTSLTAIDDDWGQPVTSVRAVVNDSRARAAGVTRPQVAQLLAYAGDGVEAGVYREDDELLPIMVRSASPQRGVEPLRQLQVYSRTHQQYIPLGEVVDRFEVVTEPEKIYRRNRLRTVTVSADAVVGANAMDVFQNLRPRVEALQLPYGYRGEWGGQYEDSTDAQSSLGKQMPLSFLAMILIVLLMFGRTKPGLVVLLVVPMSICGVTLSLLIFGGSFGFMALLGFLSLFGMLIKNAIVLVEEIELQIENGTPRYTALVNGAQSRLRPVALASGTTILGMIPLLWDPFFKDMAITIMGGLAFATLLTMIAVPLLYALFYRVSAEEC</sequence>
<reference evidence="2 3" key="1">
    <citation type="submission" date="2023-09" db="EMBL/GenBank/DDBJ databases">
        <authorList>
            <person name="Rey-Velasco X."/>
        </authorList>
    </citation>
    <scope>NUCLEOTIDE SEQUENCE [LARGE SCALE GENOMIC DNA]</scope>
    <source>
        <strain evidence="2 3">W345</strain>
    </source>
</reference>
<feature type="transmembrane region" description="Helical" evidence="1">
    <location>
        <begin position="358"/>
        <end position="380"/>
    </location>
</feature>
<evidence type="ECO:0000256" key="1">
    <source>
        <dbReference type="SAM" id="Phobius"/>
    </source>
</evidence>
<proteinExistence type="predicted"/>
<dbReference type="InterPro" id="IPR027463">
    <property type="entry name" value="AcrB_DN_DC_subdom"/>
</dbReference>
<dbReference type="Gene3D" id="3.30.2090.10">
    <property type="entry name" value="Multidrug efflux transporter AcrB TolC docking domain, DN and DC subdomains"/>
    <property type="match status" value="2"/>
</dbReference>
<dbReference type="Gene3D" id="1.20.1640.10">
    <property type="entry name" value="Multidrug efflux transporter AcrB transmembrane domain"/>
    <property type="match status" value="2"/>
</dbReference>
<dbReference type="SUPFAM" id="SSF82693">
    <property type="entry name" value="Multidrug efflux transporter AcrB pore domain, PN1, PN2, PC1 and PC2 subdomains"/>
    <property type="match status" value="2"/>
</dbReference>
<dbReference type="EMBL" id="JAVRIC010000013">
    <property type="protein sequence ID" value="MDT0497728.1"/>
    <property type="molecule type" value="Genomic_DNA"/>
</dbReference>
<comment type="caution">
    <text evidence="2">The sequence shown here is derived from an EMBL/GenBank/DDBJ whole genome shotgun (WGS) entry which is preliminary data.</text>
</comment>
<keyword evidence="3" id="KW-1185">Reference proteome</keyword>
<feature type="transmembrane region" description="Helical" evidence="1">
    <location>
        <begin position="520"/>
        <end position="540"/>
    </location>
</feature>
<feature type="transmembrane region" description="Helical" evidence="1">
    <location>
        <begin position="978"/>
        <end position="1002"/>
    </location>
</feature>
<gene>
    <name evidence="2" type="ORF">RM530_10180</name>
</gene>
<dbReference type="RefSeq" id="WP_311365120.1">
    <property type="nucleotide sequence ID" value="NZ_JAVRIC010000013.1"/>
</dbReference>
<dbReference type="PRINTS" id="PR00702">
    <property type="entry name" value="ACRIFLAVINRP"/>
</dbReference>
<dbReference type="InterPro" id="IPR001036">
    <property type="entry name" value="Acrflvin-R"/>
</dbReference>
<dbReference type="Pfam" id="PF00873">
    <property type="entry name" value="ACR_tran"/>
    <property type="match status" value="1"/>
</dbReference>
<keyword evidence="1" id="KW-0812">Transmembrane</keyword>
<evidence type="ECO:0000313" key="2">
    <source>
        <dbReference type="EMBL" id="MDT0497728.1"/>
    </source>
</evidence>
<feature type="transmembrane region" description="Helical" evidence="1">
    <location>
        <begin position="432"/>
        <end position="450"/>
    </location>
</feature>
<dbReference type="PANTHER" id="PTHR32063:SF18">
    <property type="entry name" value="CATION EFFLUX SYSTEM PROTEIN"/>
    <property type="match status" value="1"/>
</dbReference>